<evidence type="ECO:0000256" key="9">
    <source>
        <dbReference type="ARBA" id="ARBA00022967"/>
    </source>
</evidence>
<keyword evidence="8" id="KW-0460">Magnesium</keyword>
<dbReference type="InterPro" id="IPR004014">
    <property type="entry name" value="ATPase_P-typ_cation-transptr_N"/>
</dbReference>
<keyword evidence="4" id="KW-0597">Phosphoprotein</keyword>
<dbReference type="SUPFAM" id="SSF81653">
    <property type="entry name" value="Calcium ATPase, transduction domain A"/>
    <property type="match status" value="1"/>
</dbReference>
<dbReference type="SUPFAM" id="SSF81665">
    <property type="entry name" value="Calcium ATPase, transmembrane domain M"/>
    <property type="match status" value="1"/>
</dbReference>
<dbReference type="InterPro" id="IPR008250">
    <property type="entry name" value="ATPase_P-typ_transduc_dom_A_sf"/>
</dbReference>
<dbReference type="PROSITE" id="PS00154">
    <property type="entry name" value="ATPASE_E1_E2"/>
    <property type="match status" value="1"/>
</dbReference>
<keyword evidence="11 13" id="KW-0472">Membrane</keyword>
<feature type="transmembrane region" description="Helical" evidence="13">
    <location>
        <begin position="259"/>
        <end position="280"/>
    </location>
</feature>
<dbReference type="FunFam" id="2.70.150.10:FF:000160">
    <property type="entry name" value="Sarcoplasmic/endoplasmic reticulum calcium ATPase 1"/>
    <property type="match status" value="1"/>
</dbReference>
<feature type="transmembrane region" description="Helical" evidence="13">
    <location>
        <begin position="732"/>
        <end position="751"/>
    </location>
</feature>
<dbReference type="CDD" id="cd02080">
    <property type="entry name" value="P-type_ATPase_cation"/>
    <property type="match status" value="1"/>
</dbReference>
<dbReference type="PANTHER" id="PTHR43294">
    <property type="entry name" value="SODIUM/POTASSIUM-TRANSPORTING ATPASE SUBUNIT ALPHA"/>
    <property type="match status" value="1"/>
</dbReference>
<dbReference type="Gene3D" id="3.40.50.1000">
    <property type="entry name" value="HAD superfamily/HAD-like"/>
    <property type="match status" value="1"/>
</dbReference>
<protein>
    <submittedName>
        <fullName evidence="15">ATPase, P-type (Transporting), HAD superfamily, subfamily IC</fullName>
    </submittedName>
</protein>
<dbReference type="EMBL" id="FRCY01000007">
    <property type="protein sequence ID" value="SHN11978.1"/>
    <property type="molecule type" value="Genomic_DNA"/>
</dbReference>
<dbReference type="PANTHER" id="PTHR43294:SF21">
    <property type="entry name" value="CATION TRANSPORTING ATPASE"/>
    <property type="match status" value="1"/>
</dbReference>
<dbReference type="InterPro" id="IPR006068">
    <property type="entry name" value="ATPase_P-typ_cation-transptr_C"/>
</dbReference>
<dbReference type="Gene3D" id="3.40.1110.10">
    <property type="entry name" value="Calcium-transporting ATPase, cytoplasmic domain N"/>
    <property type="match status" value="1"/>
</dbReference>
<dbReference type="NCBIfam" id="TIGR01494">
    <property type="entry name" value="ATPase_P-type"/>
    <property type="match status" value="2"/>
</dbReference>
<dbReference type="InterPro" id="IPR023214">
    <property type="entry name" value="HAD_sf"/>
</dbReference>
<feature type="transmembrane region" description="Helical" evidence="13">
    <location>
        <begin position="841"/>
        <end position="863"/>
    </location>
</feature>
<dbReference type="Pfam" id="PF00689">
    <property type="entry name" value="Cation_ATPase_C"/>
    <property type="match status" value="1"/>
</dbReference>
<dbReference type="Pfam" id="PF13246">
    <property type="entry name" value="Cation_ATPase"/>
    <property type="match status" value="1"/>
</dbReference>
<feature type="transmembrane region" description="Helical" evidence="13">
    <location>
        <begin position="68"/>
        <end position="87"/>
    </location>
</feature>
<dbReference type="RefSeq" id="WP_073094967.1">
    <property type="nucleotide sequence ID" value="NZ_FRCY01000007.1"/>
</dbReference>
<feature type="transmembrane region" description="Helical" evidence="13">
    <location>
        <begin position="772"/>
        <end position="795"/>
    </location>
</feature>
<evidence type="ECO:0000256" key="4">
    <source>
        <dbReference type="ARBA" id="ARBA00022553"/>
    </source>
</evidence>
<dbReference type="InterPro" id="IPR059000">
    <property type="entry name" value="ATPase_P-type_domA"/>
</dbReference>
<keyword evidence="5 13" id="KW-0812">Transmembrane</keyword>
<feature type="transmembrane region" description="Helical" evidence="13">
    <location>
        <begin position="875"/>
        <end position="891"/>
    </location>
</feature>
<feature type="transmembrane region" description="Helical" evidence="13">
    <location>
        <begin position="801"/>
        <end position="821"/>
    </location>
</feature>
<keyword evidence="10 13" id="KW-1133">Transmembrane helix</keyword>
<dbReference type="Pfam" id="PF00690">
    <property type="entry name" value="Cation_ATPase_N"/>
    <property type="match status" value="1"/>
</dbReference>
<evidence type="ECO:0000256" key="6">
    <source>
        <dbReference type="ARBA" id="ARBA00022741"/>
    </source>
</evidence>
<keyword evidence="3" id="KW-1003">Cell membrane</keyword>
<dbReference type="Proteomes" id="UP000184513">
    <property type="component" value="Unassembled WGS sequence"/>
</dbReference>
<sequence>MKTKDTKNKKSSNSTGQVHWHSLPVDEIYRRLDTSPEGLTDKSAEERSLKYGWNKLPEKSGVNPVMKFLKHFDNLLIYILLIAAVITALMGNWLVTGVIFGVELINAVIGYIQENKAERAIRGISNMLPGHAKVIRSSQTKSILAESLVPGDIVLLKAGDKIPADIRLTEATNMKIEEAVLTGESLPVNKTTEVFPEESLPADRKCMAYSGTLVTNGIGTGIVVCTGVHTQIGQISKMMEDVQTLSTPLMRKFDRFGKMLAIAIIFLSAIFFMLGYFIQGYALNELFLIVVGIAVSLIPEGLPVLMTITLAKGVLKMAKQNAIIRKLPSVETLGEVTVICSDKTGTLTKNEMTVTDVLLANKQYTVTGVGYSPVGEIFDNGKKVAMGESDGFDELLQGVALCSNSEANKSGDEWSIIGDPTESALLSLALKGGYYGFKNNKRLDIIPFDSSQKFMAVLIPGEHFNTIYLKGAPEKVLEMSVFHGSIGQSDTNSPEWWKEQLSSLASEGKRIIATASKKVPLDYKNILLSDVFNMDFLGIVAMIDPPRQEAIKAIEQCHQAGVEVKMITGDHTLTAKAIGESLNIVKEDNVISGPELEKLSDIELEAVAKKYQVFARTTPEHKLRLVKALQSNGQIVAMTGDGVNDAPALKRADVGIAMGIKGTDVTKDSAEMILADDNFATIAKAVFEGRSIYDNLKKSILFVLPTNGAEGFVMMASVLIGGHMPITPLQILWINLVTAVTLGFALAFEPGEPNVTTRPPRKPNEPILDGFLIWRIGFVSVLLGSITLMVHHFLIQFGADYGHARSAAVNTLVAGEVFYLLNCRYLREPVLGKGFFSNPKVFYAISSVVLIQLFFTYTPFMNILFDTTPLHTRELTWILAAGLLFFIIVEIEKMITKKIFDNDSEKGGYFNPFKKIVPIRKSENGTMKSLWSNPSRNNFM</sequence>
<comment type="subcellular location">
    <subcellularLocation>
        <location evidence="1">Cell membrane</location>
        <topology evidence="1">Multi-pass membrane protein</topology>
    </subcellularLocation>
</comment>
<accession>A0A1M7P740</accession>
<evidence type="ECO:0000256" key="12">
    <source>
        <dbReference type="SAM" id="MobiDB-lite"/>
    </source>
</evidence>
<dbReference type="GO" id="GO:0005886">
    <property type="term" value="C:plasma membrane"/>
    <property type="evidence" value="ECO:0007669"/>
    <property type="project" value="UniProtKB-SubCell"/>
</dbReference>
<dbReference type="SUPFAM" id="SSF56784">
    <property type="entry name" value="HAD-like"/>
    <property type="match status" value="1"/>
</dbReference>
<evidence type="ECO:0000256" key="2">
    <source>
        <dbReference type="ARBA" id="ARBA00005675"/>
    </source>
</evidence>
<evidence type="ECO:0000313" key="15">
    <source>
        <dbReference type="EMBL" id="SHN11978.1"/>
    </source>
</evidence>
<dbReference type="SFLD" id="SFLDG00002">
    <property type="entry name" value="C1.7:_P-type_atpase_like"/>
    <property type="match status" value="1"/>
</dbReference>
<dbReference type="SFLD" id="SFLDS00003">
    <property type="entry name" value="Haloacid_Dehalogenase"/>
    <property type="match status" value="1"/>
</dbReference>
<dbReference type="PRINTS" id="PR00120">
    <property type="entry name" value="HATPASE"/>
</dbReference>
<evidence type="ECO:0000256" key="3">
    <source>
        <dbReference type="ARBA" id="ARBA00022475"/>
    </source>
</evidence>
<keyword evidence="16" id="KW-1185">Reference proteome</keyword>
<evidence type="ECO:0000256" key="10">
    <source>
        <dbReference type="ARBA" id="ARBA00022989"/>
    </source>
</evidence>
<organism evidence="15 16">
    <name type="scientific">Cyclobacterium lianum</name>
    <dbReference type="NCBI Taxonomy" id="388280"/>
    <lineage>
        <taxon>Bacteria</taxon>
        <taxon>Pseudomonadati</taxon>
        <taxon>Bacteroidota</taxon>
        <taxon>Cytophagia</taxon>
        <taxon>Cytophagales</taxon>
        <taxon>Cyclobacteriaceae</taxon>
        <taxon>Cyclobacterium</taxon>
    </lineage>
</organism>
<comment type="similarity">
    <text evidence="2">Belongs to the cation transport ATPase (P-type) (TC 3.A.3) family. Type IIA subfamily.</text>
</comment>
<dbReference type="InterPro" id="IPR050510">
    <property type="entry name" value="Cation_transp_ATPase_P-type"/>
</dbReference>
<dbReference type="InterPro" id="IPR044492">
    <property type="entry name" value="P_typ_ATPase_HD_dom"/>
</dbReference>
<evidence type="ECO:0000256" key="11">
    <source>
        <dbReference type="ARBA" id="ARBA00023136"/>
    </source>
</evidence>
<reference evidence="15 16" key="1">
    <citation type="submission" date="2016-11" db="EMBL/GenBank/DDBJ databases">
        <authorList>
            <person name="Jaros S."/>
            <person name="Januszkiewicz K."/>
            <person name="Wedrychowicz H."/>
        </authorList>
    </citation>
    <scope>NUCLEOTIDE SEQUENCE [LARGE SCALE GENOMIC DNA]</scope>
    <source>
        <strain evidence="15 16">CGMCC 1.6102</strain>
    </source>
</reference>
<dbReference type="FunFam" id="3.40.50.1000:FF:000028">
    <property type="entry name" value="Calcium-transporting P-type ATPase, putative"/>
    <property type="match status" value="1"/>
</dbReference>
<dbReference type="GO" id="GO:0005524">
    <property type="term" value="F:ATP binding"/>
    <property type="evidence" value="ECO:0007669"/>
    <property type="project" value="UniProtKB-KW"/>
</dbReference>
<evidence type="ECO:0000256" key="7">
    <source>
        <dbReference type="ARBA" id="ARBA00022840"/>
    </source>
</evidence>
<dbReference type="STRING" id="388280.SAMN04488057_10747"/>
<evidence type="ECO:0000256" key="5">
    <source>
        <dbReference type="ARBA" id="ARBA00022692"/>
    </source>
</evidence>
<dbReference type="GO" id="GO:0016887">
    <property type="term" value="F:ATP hydrolysis activity"/>
    <property type="evidence" value="ECO:0007669"/>
    <property type="project" value="InterPro"/>
</dbReference>
<dbReference type="InterPro" id="IPR023299">
    <property type="entry name" value="ATPase_P-typ_cyto_dom_N"/>
</dbReference>
<feature type="transmembrane region" description="Helical" evidence="13">
    <location>
        <begin position="286"/>
        <end position="311"/>
    </location>
</feature>
<dbReference type="OrthoDB" id="1521937at2"/>
<proteinExistence type="inferred from homology"/>
<dbReference type="Gene3D" id="1.20.1110.10">
    <property type="entry name" value="Calcium-transporting ATPase, transmembrane domain"/>
    <property type="match status" value="1"/>
</dbReference>
<dbReference type="Pfam" id="PF00122">
    <property type="entry name" value="E1-E2_ATPase"/>
    <property type="match status" value="1"/>
</dbReference>
<evidence type="ECO:0000259" key="14">
    <source>
        <dbReference type="SMART" id="SM00831"/>
    </source>
</evidence>
<gene>
    <name evidence="15" type="ORF">SAMN04488057_10747</name>
</gene>
<dbReference type="InterPro" id="IPR018303">
    <property type="entry name" value="ATPase_P-typ_P_site"/>
</dbReference>
<dbReference type="SFLD" id="SFLDF00027">
    <property type="entry name" value="p-type_atpase"/>
    <property type="match status" value="1"/>
</dbReference>
<evidence type="ECO:0000313" key="16">
    <source>
        <dbReference type="Proteomes" id="UP000184513"/>
    </source>
</evidence>
<keyword evidence="6" id="KW-0547">Nucleotide-binding</keyword>
<evidence type="ECO:0000256" key="8">
    <source>
        <dbReference type="ARBA" id="ARBA00022842"/>
    </source>
</evidence>
<dbReference type="InterPro" id="IPR001757">
    <property type="entry name" value="P_typ_ATPase"/>
</dbReference>
<name>A0A1M7P740_9BACT</name>
<evidence type="ECO:0000256" key="13">
    <source>
        <dbReference type="SAM" id="Phobius"/>
    </source>
</evidence>
<dbReference type="SUPFAM" id="SSF81660">
    <property type="entry name" value="Metal cation-transporting ATPase, ATP-binding domain N"/>
    <property type="match status" value="1"/>
</dbReference>
<keyword evidence="7" id="KW-0067">ATP-binding</keyword>
<dbReference type="InterPro" id="IPR023298">
    <property type="entry name" value="ATPase_P-typ_TM_dom_sf"/>
</dbReference>
<feature type="transmembrane region" description="Helical" evidence="13">
    <location>
        <begin position="700"/>
        <end position="720"/>
    </location>
</feature>
<feature type="region of interest" description="Disordered" evidence="12">
    <location>
        <begin position="1"/>
        <end position="20"/>
    </location>
</feature>
<dbReference type="Gene3D" id="2.70.150.10">
    <property type="entry name" value="Calcium-transporting ATPase, cytoplasmic transduction domain A"/>
    <property type="match status" value="1"/>
</dbReference>
<keyword evidence="9" id="KW-1278">Translocase</keyword>
<dbReference type="InterPro" id="IPR036412">
    <property type="entry name" value="HAD-like_sf"/>
</dbReference>
<dbReference type="PRINTS" id="PR00119">
    <property type="entry name" value="CATATPASE"/>
</dbReference>
<dbReference type="AlphaFoldDB" id="A0A1M7P740"/>
<dbReference type="SMART" id="SM00831">
    <property type="entry name" value="Cation_ATPase_N"/>
    <property type="match status" value="1"/>
</dbReference>
<feature type="domain" description="Cation-transporting P-type ATPase N-terminal" evidence="14">
    <location>
        <begin position="19"/>
        <end position="92"/>
    </location>
</feature>
<evidence type="ECO:0000256" key="1">
    <source>
        <dbReference type="ARBA" id="ARBA00004651"/>
    </source>
</evidence>